<evidence type="ECO:0000256" key="3">
    <source>
        <dbReference type="ARBA" id="ARBA00023136"/>
    </source>
</evidence>
<dbReference type="PROSITE" id="PS50850">
    <property type="entry name" value="MFS"/>
    <property type="match status" value="1"/>
</dbReference>
<feature type="transmembrane region" description="Helical" evidence="4">
    <location>
        <begin position="35"/>
        <end position="54"/>
    </location>
</feature>
<keyword evidence="3 4" id="KW-0472">Membrane</keyword>
<dbReference type="InterPro" id="IPR036259">
    <property type="entry name" value="MFS_trans_sf"/>
</dbReference>
<dbReference type="SUPFAM" id="SSF103473">
    <property type="entry name" value="MFS general substrate transporter"/>
    <property type="match status" value="1"/>
</dbReference>
<feature type="transmembrane region" description="Helical" evidence="4">
    <location>
        <begin position="95"/>
        <end position="116"/>
    </location>
</feature>
<feature type="transmembrane region" description="Helical" evidence="4">
    <location>
        <begin position="263"/>
        <end position="287"/>
    </location>
</feature>
<reference evidence="6 7" key="1">
    <citation type="submission" date="2020-04" db="EMBL/GenBank/DDBJ databases">
        <authorList>
            <person name="Liu A."/>
        </authorList>
    </citation>
    <scope>NUCLEOTIDE SEQUENCE [LARGE SCALE GENOMIC DNA]</scope>
    <source>
        <strain evidence="6 7">RZ02</strain>
    </source>
</reference>
<feature type="transmembrane region" description="Helical" evidence="4">
    <location>
        <begin position="299"/>
        <end position="325"/>
    </location>
</feature>
<feature type="transmembrane region" description="Helical" evidence="4">
    <location>
        <begin position="163"/>
        <end position="189"/>
    </location>
</feature>
<evidence type="ECO:0000313" key="6">
    <source>
        <dbReference type="EMBL" id="NMW30489.1"/>
    </source>
</evidence>
<accession>A0A848QID3</accession>
<feature type="transmembrane region" description="Helical" evidence="4">
    <location>
        <begin position="6"/>
        <end position="23"/>
    </location>
</feature>
<dbReference type="Proteomes" id="UP000561181">
    <property type="component" value="Unassembled WGS sequence"/>
</dbReference>
<evidence type="ECO:0000256" key="1">
    <source>
        <dbReference type="ARBA" id="ARBA00022692"/>
    </source>
</evidence>
<sequence length="356" mass="37433">MSWVLLLGAVTASIAHIFAGYWGDRWLARFGSRRGLIGVGLFALCGSYLWLAAAADVTTIVVAVVVYQIALNLFFAPLGALLVDYVPDERKGTVAGWLNAALPLASIFTAIIARLYPVDDFAGFLVVAAAVIACAAPLLILWPNHLQPLAVTDRSEAPPSRQVWSDFLIAWCARFLIQFGAAIVLGYLFAYLSLSMDIPDFPVNASAGVATLALVAAAAGFASAVGAGRLSDGTFGRLAPMTTGALCVAISFATLALTESWLIFVAAYAVCQIGLACFVTVDSALVAQLLHGHGRRGMWLGVMNLTNTLPGVFGPVLTLTVVSALSDRGTISALFLLSAVAALFASVIIQRIRSVR</sequence>
<dbReference type="Pfam" id="PF07690">
    <property type="entry name" value="MFS_1"/>
    <property type="match status" value="1"/>
</dbReference>
<proteinExistence type="predicted"/>
<feature type="transmembrane region" description="Helical" evidence="4">
    <location>
        <begin position="122"/>
        <end position="142"/>
    </location>
</feature>
<dbReference type="Gene3D" id="1.20.1250.20">
    <property type="entry name" value="MFS general substrate transporter like domains"/>
    <property type="match status" value="1"/>
</dbReference>
<dbReference type="InterPro" id="IPR011701">
    <property type="entry name" value="MFS"/>
</dbReference>
<dbReference type="EMBL" id="JABCRE010000002">
    <property type="protein sequence ID" value="NMW30489.1"/>
    <property type="molecule type" value="Genomic_DNA"/>
</dbReference>
<evidence type="ECO:0000259" key="5">
    <source>
        <dbReference type="PROSITE" id="PS50850"/>
    </source>
</evidence>
<dbReference type="PANTHER" id="PTHR23528">
    <property type="match status" value="1"/>
</dbReference>
<feature type="transmembrane region" description="Helical" evidence="4">
    <location>
        <begin position="60"/>
        <end position="83"/>
    </location>
</feature>
<keyword evidence="2 4" id="KW-1133">Transmembrane helix</keyword>
<dbReference type="InterPro" id="IPR020846">
    <property type="entry name" value="MFS_dom"/>
</dbReference>
<keyword evidence="7" id="KW-1185">Reference proteome</keyword>
<dbReference type="PANTHER" id="PTHR23528:SF1">
    <property type="entry name" value="MAJOR FACILITATOR SUPERFAMILY (MFS) PROFILE DOMAIN-CONTAINING PROTEIN"/>
    <property type="match status" value="1"/>
</dbReference>
<feature type="transmembrane region" description="Helical" evidence="4">
    <location>
        <begin position="238"/>
        <end position="257"/>
    </location>
</feature>
<keyword evidence="1 4" id="KW-0812">Transmembrane</keyword>
<dbReference type="GO" id="GO:0022857">
    <property type="term" value="F:transmembrane transporter activity"/>
    <property type="evidence" value="ECO:0007669"/>
    <property type="project" value="InterPro"/>
</dbReference>
<feature type="domain" description="Major facilitator superfamily (MFS) profile" evidence="5">
    <location>
        <begin position="1"/>
        <end position="353"/>
    </location>
</feature>
<name>A0A848QID3_9SPHN</name>
<comment type="caution">
    <text evidence="6">The sequence shown here is derived from an EMBL/GenBank/DDBJ whole genome shotgun (WGS) entry which is preliminary data.</text>
</comment>
<dbReference type="AlphaFoldDB" id="A0A848QID3"/>
<feature type="transmembrane region" description="Helical" evidence="4">
    <location>
        <begin position="201"/>
        <end position="226"/>
    </location>
</feature>
<organism evidence="6 7">
    <name type="scientific">Pontixanthobacter rizhaonensis</name>
    <dbReference type="NCBI Taxonomy" id="2730337"/>
    <lineage>
        <taxon>Bacteria</taxon>
        <taxon>Pseudomonadati</taxon>
        <taxon>Pseudomonadota</taxon>
        <taxon>Alphaproteobacteria</taxon>
        <taxon>Sphingomonadales</taxon>
        <taxon>Erythrobacteraceae</taxon>
        <taxon>Pontixanthobacter</taxon>
    </lineage>
</organism>
<evidence type="ECO:0000256" key="2">
    <source>
        <dbReference type="ARBA" id="ARBA00022989"/>
    </source>
</evidence>
<evidence type="ECO:0000313" key="7">
    <source>
        <dbReference type="Proteomes" id="UP000561181"/>
    </source>
</evidence>
<evidence type="ECO:0000256" key="4">
    <source>
        <dbReference type="SAM" id="Phobius"/>
    </source>
</evidence>
<feature type="transmembrane region" description="Helical" evidence="4">
    <location>
        <begin position="331"/>
        <end position="349"/>
    </location>
</feature>
<gene>
    <name evidence="6" type="ORF">HKD42_00210</name>
</gene>
<protein>
    <submittedName>
        <fullName evidence="6">MFS transporter</fullName>
    </submittedName>
</protein>